<dbReference type="Pfam" id="PF00651">
    <property type="entry name" value="BTB"/>
    <property type="match status" value="1"/>
</dbReference>
<dbReference type="InterPro" id="IPR002083">
    <property type="entry name" value="MATH/TRAF_dom"/>
</dbReference>
<dbReference type="SUPFAM" id="SSF54695">
    <property type="entry name" value="POZ domain"/>
    <property type="match status" value="1"/>
</dbReference>
<dbReference type="SUPFAM" id="SSF49599">
    <property type="entry name" value="TRAF domain-like"/>
    <property type="match status" value="1"/>
</dbReference>
<feature type="domain" description="MATH" evidence="2">
    <location>
        <begin position="657"/>
        <end position="783"/>
    </location>
</feature>
<dbReference type="RefSeq" id="XP_003110580.2">
    <property type="nucleotide sequence ID" value="XM_003110532.2"/>
</dbReference>
<gene>
    <name evidence="3" type="ORF">CRE_05646</name>
</gene>
<dbReference type="eggNOG" id="ENOG502TGFX">
    <property type="taxonomic scope" value="Eukaryota"/>
</dbReference>
<evidence type="ECO:0000259" key="1">
    <source>
        <dbReference type="PROSITE" id="PS50097"/>
    </source>
</evidence>
<dbReference type="InterPro" id="IPR011333">
    <property type="entry name" value="SKP1/BTB/POZ_sf"/>
</dbReference>
<dbReference type="SMART" id="SM00198">
    <property type="entry name" value="SCP"/>
    <property type="match status" value="1"/>
</dbReference>
<dbReference type="OMA" id="RSDWTRI"/>
<dbReference type="CDD" id="cd00121">
    <property type="entry name" value="MATH"/>
    <property type="match status" value="1"/>
</dbReference>
<dbReference type="Pfam" id="PF00188">
    <property type="entry name" value="CAP"/>
    <property type="match status" value="2"/>
</dbReference>
<dbReference type="HOGENOM" id="CLU_322948_0_0_1"/>
<dbReference type="InterPro" id="IPR000210">
    <property type="entry name" value="BTB/POZ_dom"/>
</dbReference>
<name>E3M0H9_CAERE</name>
<dbReference type="InterPro" id="IPR014044">
    <property type="entry name" value="CAP_dom"/>
</dbReference>
<dbReference type="CTD" id="9825438"/>
<evidence type="ECO:0000313" key="4">
    <source>
        <dbReference type="Proteomes" id="UP000008281"/>
    </source>
</evidence>
<evidence type="ECO:0008006" key="5">
    <source>
        <dbReference type="Google" id="ProtNLM"/>
    </source>
</evidence>
<dbReference type="SUPFAM" id="SSF55797">
    <property type="entry name" value="PR-1-like"/>
    <property type="match status" value="3"/>
</dbReference>
<dbReference type="InterPro" id="IPR008974">
    <property type="entry name" value="TRAF-like"/>
</dbReference>
<dbReference type="InParanoid" id="E3M0H9"/>
<dbReference type="EMBL" id="DS268420">
    <property type="protein sequence ID" value="EFO87873.1"/>
    <property type="molecule type" value="Genomic_DNA"/>
</dbReference>
<dbReference type="PROSITE" id="PS50144">
    <property type="entry name" value="MATH"/>
    <property type="match status" value="1"/>
</dbReference>
<protein>
    <recommendedName>
        <fullName evidence="5">BTB domain-containing protein</fullName>
    </recommendedName>
</protein>
<dbReference type="OrthoDB" id="5779963at2759"/>
<dbReference type="GeneID" id="9825438"/>
<reference evidence="3" key="1">
    <citation type="submission" date="2007-07" db="EMBL/GenBank/DDBJ databases">
        <title>PCAP assembly of the Caenorhabditis remanei genome.</title>
        <authorList>
            <consortium name="The Caenorhabditis remanei Sequencing Consortium"/>
            <person name="Wilson R.K."/>
        </authorList>
    </citation>
    <scope>NUCLEOTIDE SEQUENCE [LARGE SCALE GENOMIC DNA]</scope>
    <source>
        <strain evidence="3">PB4641</strain>
    </source>
</reference>
<dbReference type="Gene3D" id="2.60.210.10">
    <property type="entry name" value="Apoptosis, Tumor Necrosis Factor Receptor Associated Protein 2, Chain A"/>
    <property type="match status" value="1"/>
</dbReference>
<evidence type="ECO:0000313" key="3">
    <source>
        <dbReference type="EMBL" id="EFO87873.1"/>
    </source>
</evidence>
<dbReference type="SMART" id="SM00225">
    <property type="entry name" value="BTB"/>
    <property type="match status" value="1"/>
</dbReference>
<dbReference type="InterPro" id="IPR035940">
    <property type="entry name" value="CAP_sf"/>
</dbReference>
<dbReference type="Gene3D" id="3.40.33.10">
    <property type="entry name" value="CAP"/>
    <property type="match status" value="3"/>
</dbReference>
<dbReference type="CDD" id="cd18186">
    <property type="entry name" value="BTB_POZ_ZBTB_KLHL-like"/>
    <property type="match status" value="1"/>
</dbReference>
<sequence length="959" mass="109682">MKDMIEFLNEKRKQISIEMNLDIFELTIDDSLTILSQDEMEDCYSKNAEDEEHSNDAIKFKLYTDINERQLEIDIFNEDEIENFRNETQPADKPMTSLQKLFYPEYTRIGCAFKVCTYGKDNDIFNNLCFLGFKKTETLLPSASKCSGFCKETPLTQTSRTFKSDILNVYNKRRRAFSETVSAGNMYRMVWDNSLESKASKLVKSCGKISPNSTNHDHIFLEPDLLPIIPSEQGKQIARKYISSLGKFQIQKDYDIGLYLPYRWNHTKIGCAHSPAPCNRVICIVESDKTILFLFAQCAADEEYTMVTKAPSEDEMMGEVLSKLNDLRRSVVYDTNASNLHWLKWDLSLAWMAQKATDTCENTEKDVDGFIKMRLRLSNQKAAPDHLLIHDIWINIKNFAEHIKEYGADIDETIDEFSKFYDLFRSDWTRIGCAFQVCKDLMTGEDTNLVCLLGPKTARSGPIFEMKKSEDDLCTDCECEELMCKEPVFDVSKLTDEEFQKSILDDLNGARSKFAQRANASYMNKLVWDEKLAASAHDSGSQCPDKLTHGSNYREVPTSSFWNMAAGLSPLGDLYGVSTVEESYKEVYDWSVMYTILWPEMRKVGCSRTPNCPSEAWCHIGEIAQLDGKMYEKGALCSKCKEGQSCGDGLYFYEFGRTEFTFVVKDLEKLDGAGVNSPLYATGDIDWHLNVCVNSNPKGKFLSAFLFCSPVDVANAWETFGQFRIVLENSDKPKQSIARQMDFSFESEEAENRGWNTFTKMDEVLDESNGFLENGELTFRVIVGVKKVEGFETAKYFNFLEKGEYSDGSISVEGYKFYVNKMIISVHSPVISKLFANTDDINIKDVDRLEFNDFLQFLYGVPVRIEKFNVDMILRLATRFDTYGLKVSCEQYLKYAMNTKIVDPEFAIKLADAHGLKSLLTNTMDTAKTADELKGQFKSYEHLSAETLKEMIKKTFKFV</sequence>
<dbReference type="PANTHER" id="PTHR47022:SF1">
    <property type="entry name" value="BTB AND MATH DOMAIN-CONTAINING PROTEIN 36-RELATED"/>
    <property type="match status" value="1"/>
</dbReference>
<organism evidence="4">
    <name type="scientific">Caenorhabditis remanei</name>
    <name type="common">Caenorhabditis vulgaris</name>
    <dbReference type="NCBI Taxonomy" id="31234"/>
    <lineage>
        <taxon>Eukaryota</taxon>
        <taxon>Metazoa</taxon>
        <taxon>Ecdysozoa</taxon>
        <taxon>Nematoda</taxon>
        <taxon>Chromadorea</taxon>
        <taxon>Rhabditida</taxon>
        <taxon>Rhabditina</taxon>
        <taxon>Rhabditomorpha</taxon>
        <taxon>Rhabditoidea</taxon>
        <taxon>Rhabditidae</taxon>
        <taxon>Peloderinae</taxon>
        <taxon>Caenorhabditis</taxon>
    </lineage>
</organism>
<dbReference type="PROSITE" id="PS50097">
    <property type="entry name" value="BTB"/>
    <property type="match status" value="1"/>
</dbReference>
<accession>E3M0H9</accession>
<dbReference type="AlphaFoldDB" id="E3M0H9"/>
<feature type="domain" description="BTB" evidence="1">
    <location>
        <begin position="806"/>
        <end position="867"/>
    </location>
</feature>
<dbReference type="Proteomes" id="UP000008281">
    <property type="component" value="Unassembled WGS sequence"/>
</dbReference>
<dbReference type="Gene3D" id="3.30.710.10">
    <property type="entry name" value="Potassium Channel Kv1.1, Chain A"/>
    <property type="match status" value="1"/>
</dbReference>
<dbReference type="KEGG" id="crq:GCK72_018679"/>
<dbReference type="SMART" id="SM00061">
    <property type="entry name" value="MATH"/>
    <property type="match status" value="1"/>
</dbReference>
<dbReference type="Pfam" id="PF22486">
    <property type="entry name" value="MATH_2"/>
    <property type="match status" value="1"/>
</dbReference>
<proteinExistence type="predicted"/>
<keyword evidence="4" id="KW-1185">Reference proteome</keyword>
<dbReference type="STRING" id="31234.E3M0H9"/>
<evidence type="ECO:0000259" key="2">
    <source>
        <dbReference type="PROSITE" id="PS50144"/>
    </source>
</evidence>
<dbReference type="PANTHER" id="PTHR47022">
    <property type="entry name" value="BTB AND MATH DOMAIN-CONTAINING PROTEIN 36-RELATED"/>
    <property type="match status" value="1"/>
</dbReference>